<keyword evidence="2" id="KW-1185">Reference proteome</keyword>
<dbReference type="Proteomes" id="UP001335648">
    <property type="component" value="Unassembled WGS sequence"/>
</dbReference>
<organism evidence="1 2">
    <name type="scientific">Champsocephalus esox</name>
    <name type="common">pike icefish</name>
    <dbReference type="NCBI Taxonomy" id="159716"/>
    <lineage>
        <taxon>Eukaryota</taxon>
        <taxon>Metazoa</taxon>
        <taxon>Chordata</taxon>
        <taxon>Craniata</taxon>
        <taxon>Vertebrata</taxon>
        <taxon>Euteleostomi</taxon>
        <taxon>Actinopterygii</taxon>
        <taxon>Neopterygii</taxon>
        <taxon>Teleostei</taxon>
        <taxon>Neoteleostei</taxon>
        <taxon>Acanthomorphata</taxon>
        <taxon>Eupercaria</taxon>
        <taxon>Perciformes</taxon>
        <taxon>Notothenioidei</taxon>
        <taxon>Channichthyidae</taxon>
        <taxon>Champsocephalus</taxon>
    </lineage>
</organism>
<comment type="caution">
    <text evidence="1">The sequence shown here is derived from an EMBL/GenBank/DDBJ whole genome shotgun (WGS) entry which is preliminary data.</text>
</comment>
<dbReference type="EMBL" id="JAULUE010002058">
    <property type="protein sequence ID" value="KAK5887879.1"/>
    <property type="molecule type" value="Genomic_DNA"/>
</dbReference>
<accession>A0AAN8BND2</accession>
<dbReference type="AlphaFoldDB" id="A0AAN8BND2"/>
<protein>
    <submittedName>
        <fullName evidence="1">Uncharacterized protein</fullName>
    </submittedName>
</protein>
<gene>
    <name evidence="1" type="ORF">CesoFtcFv8_016439</name>
</gene>
<reference evidence="1 2" key="1">
    <citation type="journal article" date="2023" name="Mol. Biol. Evol.">
        <title>Genomics of Secondarily Temperate Adaptation in the Only Non-Antarctic Icefish.</title>
        <authorList>
            <person name="Rivera-Colon A.G."/>
            <person name="Rayamajhi N."/>
            <person name="Minhas B.F."/>
            <person name="Madrigal G."/>
            <person name="Bilyk K.T."/>
            <person name="Yoon V."/>
            <person name="Hune M."/>
            <person name="Gregory S."/>
            <person name="Cheng C.H.C."/>
            <person name="Catchen J.M."/>
        </authorList>
    </citation>
    <scope>NUCLEOTIDE SEQUENCE [LARGE SCALE GENOMIC DNA]</scope>
    <source>
        <strain evidence="1">JC2023a</strain>
    </source>
</reference>
<evidence type="ECO:0000313" key="1">
    <source>
        <dbReference type="EMBL" id="KAK5887879.1"/>
    </source>
</evidence>
<name>A0AAN8BND2_9TELE</name>
<evidence type="ECO:0000313" key="2">
    <source>
        <dbReference type="Proteomes" id="UP001335648"/>
    </source>
</evidence>
<sequence length="69" mass="7573">MKAAAIGDLVIGVLENKAVTTISYRAKVSCQTKAPNKPIAHFTSPLKRLADGWLIVLTHLHTGDRQDQY</sequence>
<proteinExistence type="predicted"/>